<keyword evidence="2" id="KW-0479">Metal-binding</keyword>
<organism evidence="14 15">
    <name type="scientific">Lichtheimia ornata</name>
    <dbReference type="NCBI Taxonomy" id="688661"/>
    <lineage>
        <taxon>Eukaryota</taxon>
        <taxon>Fungi</taxon>
        <taxon>Fungi incertae sedis</taxon>
        <taxon>Mucoromycota</taxon>
        <taxon>Mucoromycotina</taxon>
        <taxon>Mucoromycetes</taxon>
        <taxon>Mucorales</taxon>
        <taxon>Lichtheimiaceae</taxon>
        <taxon>Lichtheimia</taxon>
    </lineage>
</organism>
<feature type="region of interest" description="Disordered" evidence="10">
    <location>
        <begin position="489"/>
        <end position="527"/>
    </location>
</feature>
<feature type="compositionally biased region" description="Polar residues" evidence="10">
    <location>
        <begin position="54"/>
        <end position="70"/>
    </location>
</feature>
<keyword evidence="5" id="KW-0862">Zinc</keyword>
<dbReference type="PROSITE" id="PS00028">
    <property type="entry name" value="ZINC_FINGER_C2H2_1"/>
    <property type="match status" value="2"/>
</dbReference>
<evidence type="ECO:0000259" key="12">
    <source>
        <dbReference type="PROSITE" id="PS50157"/>
    </source>
</evidence>
<dbReference type="Proteomes" id="UP001234581">
    <property type="component" value="Unassembled WGS sequence"/>
</dbReference>
<proteinExistence type="predicted"/>
<feature type="region of interest" description="Disordered" evidence="10">
    <location>
        <begin position="1"/>
        <end position="101"/>
    </location>
</feature>
<dbReference type="Pfam" id="PF00249">
    <property type="entry name" value="Myb_DNA-binding"/>
    <property type="match status" value="1"/>
</dbReference>
<feature type="compositionally biased region" description="Low complexity" evidence="10">
    <location>
        <begin position="550"/>
        <end position="582"/>
    </location>
</feature>
<comment type="subcellular location">
    <subcellularLocation>
        <location evidence="1">Nucleus</location>
    </subcellularLocation>
</comment>
<dbReference type="InterPro" id="IPR050717">
    <property type="entry name" value="C2H2-ZF_Transcription_Reg"/>
</dbReference>
<evidence type="ECO:0000256" key="3">
    <source>
        <dbReference type="ARBA" id="ARBA00022737"/>
    </source>
</evidence>
<feature type="compositionally biased region" description="Polar residues" evidence="10">
    <location>
        <begin position="206"/>
        <end position="219"/>
    </location>
</feature>
<feature type="domain" description="C2H2-type" evidence="12">
    <location>
        <begin position="671"/>
        <end position="698"/>
    </location>
</feature>
<keyword evidence="15" id="KW-1185">Reference proteome</keyword>
<feature type="compositionally biased region" description="Low complexity" evidence="10">
    <location>
        <begin position="501"/>
        <end position="527"/>
    </location>
</feature>
<feature type="compositionally biased region" description="Low complexity" evidence="10">
    <location>
        <begin position="447"/>
        <end position="461"/>
    </location>
</feature>
<dbReference type="SMART" id="SM00717">
    <property type="entry name" value="SANT"/>
    <property type="match status" value="1"/>
</dbReference>
<dbReference type="PANTHER" id="PTHR14196">
    <property type="entry name" value="ODD-SKIPPED - RELATED"/>
    <property type="match status" value="1"/>
</dbReference>
<keyword evidence="8" id="KW-0539">Nucleus</keyword>
<evidence type="ECO:0000256" key="10">
    <source>
        <dbReference type="SAM" id="MobiDB-lite"/>
    </source>
</evidence>
<evidence type="ECO:0000256" key="5">
    <source>
        <dbReference type="ARBA" id="ARBA00022833"/>
    </source>
</evidence>
<dbReference type="SUPFAM" id="SSF46689">
    <property type="entry name" value="Homeodomain-like"/>
    <property type="match status" value="1"/>
</dbReference>
<dbReference type="Pfam" id="PF00096">
    <property type="entry name" value="zf-C2H2"/>
    <property type="match status" value="3"/>
</dbReference>
<dbReference type="FunFam" id="3.30.160.60:FF:000446">
    <property type="entry name" value="Zinc finger protein"/>
    <property type="match status" value="1"/>
</dbReference>
<dbReference type="SMART" id="SM00355">
    <property type="entry name" value="ZnF_C2H2"/>
    <property type="match status" value="3"/>
</dbReference>
<feature type="region of interest" description="Disordered" evidence="10">
    <location>
        <begin position="341"/>
        <end position="409"/>
    </location>
</feature>
<dbReference type="EMBL" id="JARTCD010000005">
    <property type="protein sequence ID" value="KAJ8662145.1"/>
    <property type="molecule type" value="Genomic_DNA"/>
</dbReference>
<dbReference type="GO" id="GO:0008270">
    <property type="term" value="F:zinc ion binding"/>
    <property type="evidence" value="ECO:0007669"/>
    <property type="project" value="UniProtKB-KW"/>
</dbReference>
<keyword evidence="3" id="KW-0677">Repeat</keyword>
<reference evidence="14 15" key="1">
    <citation type="submission" date="2023-03" db="EMBL/GenBank/DDBJ databases">
        <title>Genome sequence of Lichtheimia ornata CBS 291.66.</title>
        <authorList>
            <person name="Mohabir J.T."/>
            <person name="Shea T.P."/>
            <person name="Kurbessoian T."/>
            <person name="Berby B."/>
            <person name="Fontaine J."/>
            <person name="Livny J."/>
            <person name="Gnirke A."/>
            <person name="Stajich J.E."/>
            <person name="Cuomo C.A."/>
        </authorList>
    </citation>
    <scope>NUCLEOTIDE SEQUENCE [LARGE SCALE GENOMIC DNA]</scope>
    <source>
        <strain evidence="14">CBS 291.66</strain>
    </source>
</reference>
<accession>A0AAD7VC28</accession>
<dbReference type="GO" id="GO:0000981">
    <property type="term" value="F:DNA-binding transcription factor activity, RNA polymerase II-specific"/>
    <property type="evidence" value="ECO:0007669"/>
    <property type="project" value="TreeGrafter"/>
</dbReference>
<dbReference type="InterPro" id="IPR036236">
    <property type="entry name" value="Znf_C2H2_sf"/>
</dbReference>
<sequence length="730" mass="79065">MARVHLFAGPQSNNDKKSRSQHQHDSEYNNNLNVDRRGPSPMVIPATMAKEENAVNTQAVSVESSTSLTTQDHHHQHHPSSSPPPPQQQQQQQHEQHKEPDAASIATLTAILQNAQAAAMNNGGDINDVVGAVAAHLSVKPESIDEKEKGHDESSTSEQQLLQTLLRAESNHELPSKKRKTEMEWIDQATAATALQMLGLSHQEAKPQQPNDTSEDGNNQQHLQQQQCAQPDNEQRSQDMDNVMLVADYPGLSAVDASTLELQHAGGESDQEYKRGNWTPEEDELLIAGIKRFGYGRWKDIANMIPGRKGKQLKQRWDNTLASKFVDTAWLRSKIRGDEEEWQHDIDVEGSAPPSPSFQQNKDDRASSSAALAAAAQAAVAATQSSSSPSSSTDQQSQEHHQQQTAMSGAGDIMQKITEKAKEGNHEAIEALLSQALLGTIHHNSHPHTNTSTSSSSSISTSEALPLEQTISNFADAAALAIYAQQFTQQQQQQQRRDGESSSSSSSAPQQPSTSPITSPTSSSPSAALTALVSNHPYLFPFAQGNGHDTNNTGANNNNHHHGSSSSSAAAVAAAVAAMAASQQGLATNRPPPKPAPRATPGSKRRRSDPALADTQSAAMSIYASAAPITTTINNQTQTVYPCLFPNCGKTFARLYNLKSHSRTHTDDRPFVCEVCQTAFSRNHDLKRHAKIHGGDKPHKCLGCNKTFSRLDALKRHKSNLRNKATCLAP</sequence>
<dbReference type="SUPFAM" id="SSF57667">
    <property type="entry name" value="beta-beta-alpha zinc fingers"/>
    <property type="match status" value="2"/>
</dbReference>
<feature type="region of interest" description="Disordered" evidence="10">
    <location>
        <begin position="542"/>
        <end position="615"/>
    </location>
</feature>
<dbReference type="InterPro" id="IPR001005">
    <property type="entry name" value="SANT/Myb"/>
</dbReference>
<evidence type="ECO:0000256" key="7">
    <source>
        <dbReference type="ARBA" id="ARBA00023163"/>
    </source>
</evidence>
<protein>
    <submittedName>
        <fullName evidence="14">Uncharacterized protein</fullName>
    </submittedName>
</protein>
<dbReference type="GO" id="GO:0000977">
    <property type="term" value="F:RNA polymerase II transcription regulatory region sequence-specific DNA binding"/>
    <property type="evidence" value="ECO:0007669"/>
    <property type="project" value="TreeGrafter"/>
</dbReference>
<dbReference type="RefSeq" id="XP_058347058.1">
    <property type="nucleotide sequence ID" value="XM_058481927.1"/>
</dbReference>
<evidence type="ECO:0000256" key="8">
    <source>
        <dbReference type="ARBA" id="ARBA00023242"/>
    </source>
</evidence>
<dbReference type="Gene3D" id="1.10.10.60">
    <property type="entry name" value="Homeodomain-like"/>
    <property type="match status" value="1"/>
</dbReference>
<dbReference type="PROSITE" id="PS50157">
    <property type="entry name" value="ZINC_FINGER_C2H2_2"/>
    <property type="match status" value="2"/>
</dbReference>
<dbReference type="Gene3D" id="3.30.160.60">
    <property type="entry name" value="Classic Zinc Finger"/>
    <property type="match status" value="3"/>
</dbReference>
<evidence type="ECO:0000256" key="2">
    <source>
        <dbReference type="ARBA" id="ARBA00022723"/>
    </source>
</evidence>
<dbReference type="InterPro" id="IPR017930">
    <property type="entry name" value="Myb_dom"/>
</dbReference>
<evidence type="ECO:0000313" key="15">
    <source>
        <dbReference type="Proteomes" id="UP001234581"/>
    </source>
</evidence>
<feature type="compositionally biased region" description="Basic and acidic residues" evidence="10">
    <location>
        <begin position="14"/>
        <end position="27"/>
    </location>
</feature>
<dbReference type="PROSITE" id="PS51294">
    <property type="entry name" value="HTH_MYB"/>
    <property type="match status" value="1"/>
</dbReference>
<dbReference type="CDD" id="cd00167">
    <property type="entry name" value="SANT"/>
    <property type="match status" value="1"/>
</dbReference>
<evidence type="ECO:0000259" key="11">
    <source>
        <dbReference type="PROSITE" id="PS50090"/>
    </source>
</evidence>
<dbReference type="GeneID" id="83209256"/>
<dbReference type="AlphaFoldDB" id="A0AAD7VC28"/>
<keyword evidence="6" id="KW-0805">Transcription regulation</keyword>
<dbReference type="FunFam" id="3.30.160.60:FF:000125">
    <property type="entry name" value="Putative zinc finger protein 143"/>
    <property type="match status" value="1"/>
</dbReference>
<evidence type="ECO:0000256" key="1">
    <source>
        <dbReference type="ARBA" id="ARBA00004123"/>
    </source>
</evidence>
<evidence type="ECO:0000256" key="6">
    <source>
        <dbReference type="ARBA" id="ARBA00023015"/>
    </source>
</evidence>
<feature type="region of interest" description="Disordered" evidence="10">
    <location>
        <begin position="442"/>
        <end position="461"/>
    </location>
</feature>
<dbReference type="PANTHER" id="PTHR14196:SF0">
    <property type="entry name" value="PROTEIN BOWEL"/>
    <property type="match status" value="1"/>
</dbReference>
<keyword evidence="4 9" id="KW-0863">Zinc-finger</keyword>
<feature type="compositionally biased region" description="Low complexity" evidence="10">
    <location>
        <begin position="220"/>
        <end position="230"/>
    </location>
</feature>
<comment type="caution">
    <text evidence="14">The sequence shown here is derived from an EMBL/GenBank/DDBJ whole genome shotgun (WGS) entry which is preliminary data.</text>
</comment>
<evidence type="ECO:0000313" key="14">
    <source>
        <dbReference type="EMBL" id="KAJ8662145.1"/>
    </source>
</evidence>
<feature type="domain" description="C2H2-type" evidence="12">
    <location>
        <begin position="641"/>
        <end position="670"/>
    </location>
</feature>
<feature type="domain" description="Myb-like" evidence="11">
    <location>
        <begin position="270"/>
        <end position="321"/>
    </location>
</feature>
<dbReference type="GO" id="GO:0005634">
    <property type="term" value="C:nucleus"/>
    <property type="evidence" value="ECO:0007669"/>
    <property type="project" value="UniProtKB-SubCell"/>
</dbReference>
<dbReference type="FunFam" id="3.30.160.60:FF:000145">
    <property type="entry name" value="Zinc finger protein 574"/>
    <property type="match status" value="1"/>
</dbReference>
<dbReference type="InterPro" id="IPR013087">
    <property type="entry name" value="Znf_C2H2_type"/>
</dbReference>
<gene>
    <name evidence="14" type="ORF">O0I10_001838</name>
</gene>
<evidence type="ECO:0000259" key="13">
    <source>
        <dbReference type="PROSITE" id="PS51294"/>
    </source>
</evidence>
<feature type="domain" description="HTH myb-type" evidence="13">
    <location>
        <begin position="270"/>
        <end position="325"/>
    </location>
</feature>
<dbReference type="InterPro" id="IPR009057">
    <property type="entry name" value="Homeodomain-like_sf"/>
</dbReference>
<keyword evidence="7" id="KW-0804">Transcription</keyword>
<name>A0AAD7VC28_9FUNG</name>
<evidence type="ECO:0000256" key="4">
    <source>
        <dbReference type="ARBA" id="ARBA00022771"/>
    </source>
</evidence>
<evidence type="ECO:0000256" key="9">
    <source>
        <dbReference type="PROSITE-ProRule" id="PRU00042"/>
    </source>
</evidence>
<dbReference type="PROSITE" id="PS50090">
    <property type="entry name" value="MYB_LIKE"/>
    <property type="match status" value="1"/>
</dbReference>
<feature type="compositionally biased region" description="Low complexity" evidence="10">
    <location>
        <begin position="367"/>
        <end position="396"/>
    </location>
</feature>
<feature type="region of interest" description="Disordered" evidence="10">
    <location>
        <begin position="202"/>
        <end position="237"/>
    </location>
</feature>